<dbReference type="KEGG" id="asol:BEN76_02780"/>
<dbReference type="eggNOG" id="COG3215">
    <property type="taxonomic scope" value="Bacteria"/>
</dbReference>
<accession>A0A1P8EFM0</accession>
<dbReference type="STRING" id="487316.BEN76_02780"/>
<dbReference type="Gene3D" id="2.40.10.220">
    <property type="entry name" value="predicted glycosyltransferase like domains"/>
    <property type="match status" value="1"/>
</dbReference>
<dbReference type="Pfam" id="PF07238">
    <property type="entry name" value="PilZ"/>
    <property type="match status" value="1"/>
</dbReference>
<gene>
    <name evidence="1" type="ORF">BEN76_02780</name>
</gene>
<evidence type="ECO:0000313" key="2">
    <source>
        <dbReference type="Proteomes" id="UP000185674"/>
    </source>
</evidence>
<protein>
    <submittedName>
        <fullName evidence="1">Pilus assembly protein</fullName>
    </submittedName>
</protein>
<organism evidence="1 2">
    <name type="scientific">Acinetobacter soli</name>
    <dbReference type="NCBI Taxonomy" id="487316"/>
    <lineage>
        <taxon>Bacteria</taxon>
        <taxon>Pseudomonadati</taxon>
        <taxon>Pseudomonadota</taxon>
        <taxon>Gammaproteobacteria</taxon>
        <taxon>Moraxellales</taxon>
        <taxon>Moraxellaceae</taxon>
        <taxon>Acinetobacter</taxon>
    </lineage>
</organism>
<dbReference type="RefSeq" id="WP_004948143.1">
    <property type="nucleotide sequence ID" value="NZ_BHGE01000028.1"/>
</dbReference>
<dbReference type="GO" id="GO:0035438">
    <property type="term" value="F:cyclic-di-GMP binding"/>
    <property type="evidence" value="ECO:0007669"/>
    <property type="project" value="InterPro"/>
</dbReference>
<dbReference type="AlphaFoldDB" id="A0A1P8EFM0"/>
<sequence>MESRISGGLIHVHIPDRATLQASYMHFVQGGGLFIPSRESVTLGEEIFVLATLPEQTLKIPLTGKVIWISRKQAGIKPQGFAIQLSGERGIYYKTEAEKILAGSMSSDRSNFTM</sequence>
<name>A0A1P8EFM0_9GAMM</name>
<dbReference type="InterPro" id="IPR009875">
    <property type="entry name" value="PilZ_domain"/>
</dbReference>
<dbReference type="EMBL" id="CP016896">
    <property type="protein sequence ID" value="APV35003.1"/>
    <property type="molecule type" value="Genomic_DNA"/>
</dbReference>
<reference evidence="1 2" key="1">
    <citation type="submission" date="2016-08" db="EMBL/GenBank/DDBJ databases">
        <title>Complete genome sequence of Acinetobacter baylyi strain GFJ2.</title>
        <authorList>
            <person name="Tabata M."/>
            <person name="Kuboki S."/>
            <person name="Gibu N."/>
            <person name="Kinouchi Y."/>
            <person name="Vangnai A."/>
            <person name="Kasai D."/>
            <person name="Fukuda M."/>
        </authorList>
    </citation>
    <scope>NUCLEOTIDE SEQUENCE [LARGE SCALE GENOMIC DNA]</scope>
    <source>
        <strain evidence="1 2">GFJ2</strain>
    </source>
</reference>
<evidence type="ECO:0000313" key="1">
    <source>
        <dbReference type="EMBL" id="APV35003.1"/>
    </source>
</evidence>
<proteinExistence type="predicted"/>
<dbReference type="Proteomes" id="UP000185674">
    <property type="component" value="Chromosome"/>
</dbReference>